<organism evidence="2 3">
    <name type="scientific">Aspergillus tanneri</name>
    <dbReference type="NCBI Taxonomy" id="1220188"/>
    <lineage>
        <taxon>Eukaryota</taxon>
        <taxon>Fungi</taxon>
        <taxon>Dikarya</taxon>
        <taxon>Ascomycota</taxon>
        <taxon>Pezizomycotina</taxon>
        <taxon>Eurotiomycetes</taxon>
        <taxon>Eurotiomycetidae</taxon>
        <taxon>Eurotiales</taxon>
        <taxon>Aspergillaceae</taxon>
        <taxon>Aspergillus</taxon>
        <taxon>Aspergillus subgen. Circumdati</taxon>
    </lineage>
</organism>
<name>A0A4S3JFL1_9EURO</name>
<sequence>MRDIRAKRNDNPLLPTRERRSQGTTTRGVLSPLANIAKLTNDVATIASTNKVLPEQLKHATEEAERRATDFGIREAHERREKLPSAKGDSAGTDRAPRNNYGIDESSAPDGKQYNRKNKSAPGHAIKIFVDMKENATRLSDYQEWLEALPGVRLRGEQWFTVKIDDDIRNCSS</sequence>
<feature type="compositionally biased region" description="Basic and acidic residues" evidence="1">
    <location>
        <begin position="57"/>
        <end position="84"/>
    </location>
</feature>
<evidence type="ECO:0000313" key="3">
    <source>
        <dbReference type="Proteomes" id="UP000308092"/>
    </source>
</evidence>
<dbReference type="VEuPathDB" id="FungiDB:EYZ11_007313"/>
<comment type="caution">
    <text evidence="2">The sequence shown here is derived from an EMBL/GenBank/DDBJ whole genome shotgun (WGS) entry which is preliminary data.</text>
</comment>
<proteinExistence type="predicted"/>
<feature type="region of interest" description="Disordered" evidence="1">
    <location>
        <begin position="57"/>
        <end position="119"/>
    </location>
</feature>
<dbReference type="AlphaFoldDB" id="A0A4S3JFL1"/>
<evidence type="ECO:0000256" key="1">
    <source>
        <dbReference type="SAM" id="MobiDB-lite"/>
    </source>
</evidence>
<feature type="compositionally biased region" description="Basic and acidic residues" evidence="1">
    <location>
        <begin position="1"/>
        <end position="21"/>
    </location>
</feature>
<keyword evidence="3" id="KW-1185">Reference proteome</keyword>
<dbReference type="Proteomes" id="UP000308092">
    <property type="component" value="Unassembled WGS sequence"/>
</dbReference>
<feature type="region of interest" description="Disordered" evidence="1">
    <location>
        <begin position="1"/>
        <end position="29"/>
    </location>
</feature>
<protein>
    <submittedName>
        <fullName evidence="2">Uncharacterized protein</fullName>
    </submittedName>
</protein>
<accession>A0A4S3JFL1</accession>
<dbReference type="EMBL" id="SOSA01000279">
    <property type="protein sequence ID" value="THC93208.1"/>
    <property type="molecule type" value="Genomic_DNA"/>
</dbReference>
<gene>
    <name evidence="2" type="ORF">EYZ11_007313</name>
</gene>
<reference evidence="2 3" key="1">
    <citation type="submission" date="2019-03" db="EMBL/GenBank/DDBJ databases">
        <title>The genome sequence of a newly discovered highly antifungal drug resistant Aspergillus species, Aspergillus tanneri NIH 1004.</title>
        <authorList>
            <person name="Mounaud S."/>
            <person name="Singh I."/>
            <person name="Joardar V."/>
            <person name="Pakala S."/>
            <person name="Pakala S."/>
            <person name="Venepally P."/>
            <person name="Hoover J."/>
            <person name="Nierman W."/>
            <person name="Chung J."/>
            <person name="Losada L."/>
        </authorList>
    </citation>
    <scope>NUCLEOTIDE SEQUENCE [LARGE SCALE GENOMIC DNA]</scope>
    <source>
        <strain evidence="2 3">NIH1004</strain>
    </source>
</reference>
<evidence type="ECO:0000313" key="2">
    <source>
        <dbReference type="EMBL" id="THC93208.1"/>
    </source>
</evidence>